<evidence type="ECO:0000256" key="4">
    <source>
        <dbReference type="ARBA" id="ARBA00023125"/>
    </source>
</evidence>
<dbReference type="InterPro" id="IPR013324">
    <property type="entry name" value="RNA_pol_sigma_r3/r4-like"/>
</dbReference>
<dbReference type="EMBL" id="JABMKX010000008">
    <property type="protein sequence ID" value="NQX46923.1"/>
    <property type="molecule type" value="Genomic_DNA"/>
</dbReference>
<evidence type="ECO:0000259" key="6">
    <source>
        <dbReference type="Pfam" id="PF04542"/>
    </source>
</evidence>
<dbReference type="Pfam" id="PF08281">
    <property type="entry name" value="Sigma70_r4_2"/>
    <property type="match status" value="1"/>
</dbReference>
<sequence length="164" mass="19508">MDGLDKLEGVYNQHFRDVYLFVLSLSRDEQIAEEITQETFFKALKQIDQFRGECKMSVWLCQIAKNTYFSYMDAQRRFVRMAVQEKENSVNLEQSLIDQTESLRIHKVLHSLSEPYKEVFMLRLFGELSFDHISQIFGRTESWARVTYHRARARIQNLLKEDNG</sequence>
<dbReference type="RefSeq" id="WP_173135504.1">
    <property type="nucleotide sequence ID" value="NZ_JABMKX010000008.1"/>
</dbReference>
<dbReference type="CDD" id="cd06171">
    <property type="entry name" value="Sigma70_r4"/>
    <property type="match status" value="1"/>
</dbReference>
<dbReference type="InterPro" id="IPR014284">
    <property type="entry name" value="RNA_pol_sigma-70_dom"/>
</dbReference>
<comment type="caution">
    <text evidence="8">The sequence shown here is derived from an EMBL/GenBank/DDBJ whole genome shotgun (WGS) entry which is preliminary data.</text>
</comment>
<feature type="domain" description="RNA polymerase sigma-70 region 2" evidence="6">
    <location>
        <begin position="11"/>
        <end position="77"/>
    </location>
</feature>
<evidence type="ECO:0000259" key="7">
    <source>
        <dbReference type="Pfam" id="PF08281"/>
    </source>
</evidence>
<keyword evidence="3" id="KW-0731">Sigma factor</keyword>
<dbReference type="SUPFAM" id="SSF88659">
    <property type="entry name" value="Sigma3 and sigma4 domains of RNA polymerase sigma factors"/>
    <property type="match status" value="1"/>
</dbReference>
<dbReference type="Proteomes" id="UP000711047">
    <property type="component" value="Unassembled WGS sequence"/>
</dbReference>
<comment type="similarity">
    <text evidence="1">Belongs to the sigma-70 factor family. ECF subfamily.</text>
</comment>
<dbReference type="Pfam" id="PF04542">
    <property type="entry name" value="Sigma70_r2"/>
    <property type="match status" value="1"/>
</dbReference>
<gene>
    <name evidence="8" type="ORF">HQN87_16415</name>
</gene>
<organism evidence="8 9">
    <name type="scientific">Paenibacillus tritici</name>
    <dbReference type="NCBI Taxonomy" id="1873425"/>
    <lineage>
        <taxon>Bacteria</taxon>
        <taxon>Bacillati</taxon>
        <taxon>Bacillota</taxon>
        <taxon>Bacilli</taxon>
        <taxon>Bacillales</taxon>
        <taxon>Paenibacillaceae</taxon>
        <taxon>Paenibacillus</taxon>
    </lineage>
</organism>
<evidence type="ECO:0000256" key="2">
    <source>
        <dbReference type="ARBA" id="ARBA00023015"/>
    </source>
</evidence>
<dbReference type="InterPro" id="IPR013325">
    <property type="entry name" value="RNA_pol_sigma_r2"/>
</dbReference>
<dbReference type="NCBIfam" id="TIGR02937">
    <property type="entry name" value="sigma70-ECF"/>
    <property type="match status" value="1"/>
</dbReference>
<dbReference type="InterPro" id="IPR007627">
    <property type="entry name" value="RNA_pol_sigma70_r2"/>
</dbReference>
<accession>A0ABX2DSB7</accession>
<dbReference type="Gene3D" id="1.10.1740.10">
    <property type="match status" value="1"/>
</dbReference>
<proteinExistence type="inferred from homology"/>
<keyword evidence="2" id="KW-0805">Transcription regulation</keyword>
<keyword evidence="4" id="KW-0238">DNA-binding</keyword>
<dbReference type="InterPro" id="IPR036388">
    <property type="entry name" value="WH-like_DNA-bd_sf"/>
</dbReference>
<evidence type="ECO:0000313" key="8">
    <source>
        <dbReference type="EMBL" id="NQX46923.1"/>
    </source>
</evidence>
<feature type="domain" description="RNA polymerase sigma factor 70 region 4 type 2" evidence="7">
    <location>
        <begin position="103"/>
        <end position="155"/>
    </location>
</feature>
<evidence type="ECO:0000256" key="5">
    <source>
        <dbReference type="ARBA" id="ARBA00023163"/>
    </source>
</evidence>
<evidence type="ECO:0000256" key="1">
    <source>
        <dbReference type="ARBA" id="ARBA00010641"/>
    </source>
</evidence>
<dbReference type="Gene3D" id="1.10.10.10">
    <property type="entry name" value="Winged helix-like DNA-binding domain superfamily/Winged helix DNA-binding domain"/>
    <property type="match status" value="1"/>
</dbReference>
<protein>
    <submittedName>
        <fullName evidence="8">RNA polymerase sigma factor</fullName>
    </submittedName>
</protein>
<keyword evidence="5" id="KW-0804">Transcription</keyword>
<dbReference type="InterPro" id="IPR013249">
    <property type="entry name" value="RNA_pol_sigma70_r4_t2"/>
</dbReference>
<dbReference type="InterPro" id="IPR039425">
    <property type="entry name" value="RNA_pol_sigma-70-like"/>
</dbReference>
<dbReference type="PANTHER" id="PTHR43133:SF8">
    <property type="entry name" value="RNA POLYMERASE SIGMA FACTOR HI_1459-RELATED"/>
    <property type="match status" value="1"/>
</dbReference>
<reference evidence="8 9" key="1">
    <citation type="submission" date="2020-05" db="EMBL/GenBank/DDBJ databases">
        <title>Paenibacillus glebae, sp. nov., Paenibacillus humi sp. nov., Paenibacillus pedi sp. nov., Paenibacillus terrestris sp. nov. and Paenibacillus terricola sp. nov., isolated from a forest top soil sample.</title>
        <authorList>
            <person name="Qi S."/>
            <person name="Carlier A."/>
            <person name="Cnockaert M."/>
            <person name="Vandamme P."/>
        </authorList>
    </citation>
    <scope>NUCLEOTIDE SEQUENCE [LARGE SCALE GENOMIC DNA]</scope>
    <source>
        <strain evidence="8 9">LMG 29502</strain>
    </source>
</reference>
<dbReference type="PANTHER" id="PTHR43133">
    <property type="entry name" value="RNA POLYMERASE ECF-TYPE SIGMA FACTO"/>
    <property type="match status" value="1"/>
</dbReference>
<name>A0ABX2DSB7_9BACL</name>
<evidence type="ECO:0000256" key="3">
    <source>
        <dbReference type="ARBA" id="ARBA00023082"/>
    </source>
</evidence>
<keyword evidence="9" id="KW-1185">Reference proteome</keyword>
<dbReference type="SUPFAM" id="SSF88946">
    <property type="entry name" value="Sigma2 domain of RNA polymerase sigma factors"/>
    <property type="match status" value="1"/>
</dbReference>
<evidence type="ECO:0000313" key="9">
    <source>
        <dbReference type="Proteomes" id="UP000711047"/>
    </source>
</evidence>